<dbReference type="Gene3D" id="3.40.50.300">
    <property type="entry name" value="P-loop containing nucleotide triphosphate hydrolases"/>
    <property type="match status" value="2"/>
</dbReference>
<dbReference type="InterPro" id="IPR027417">
    <property type="entry name" value="P-loop_NTPase"/>
</dbReference>
<keyword evidence="13" id="KW-1185">Reference proteome</keyword>
<dbReference type="Proteomes" id="UP000077469">
    <property type="component" value="Chromosome"/>
</dbReference>
<feature type="coiled-coil region" evidence="10">
    <location>
        <begin position="306"/>
        <end position="336"/>
    </location>
</feature>
<dbReference type="Pfam" id="PF02463">
    <property type="entry name" value="SMC_N"/>
    <property type="match status" value="1"/>
</dbReference>
<evidence type="ECO:0000313" key="13">
    <source>
        <dbReference type="Proteomes" id="UP000077469"/>
    </source>
</evidence>
<name>A0A0X1KPR5_9THEM</name>
<dbReference type="InterPro" id="IPR004604">
    <property type="entry name" value="DNA_recomb/repair_RecN"/>
</dbReference>
<evidence type="ECO:0000256" key="1">
    <source>
        <dbReference type="ARBA" id="ARBA00003618"/>
    </source>
</evidence>
<keyword evidence="7 9" id="KW-0234">DNA repair</keyword>
<gene>
    <name evidence="12" type="ORF">AJ81_02145</name>
</gene>
<comment type="function">
    <text evidence="1 9">May be involved in recombinational repair of damaged DNA.</text>
</comment>
<dbReference type="SUPFAM" id="SSF52540">
    <property type="entry name" value="P-loop containing nucleoside triphosphate hydrolases"/>
    <property type="match status" value="1"/>
</dbReference>
<evidence type="ECO:0000256" key="5">
    <source>
        <dbReference type="ARBA" id="ARBA00022763"/>
    </source>
</evidence>
<dbReference type="KEGG" id="phy:AJ81_02145"/>
<evidence type="ECO:0000313" key="12">
    <source>
        <dbReference type="EMBL" id="AJC73204.1"/>
    </source>
</evidence>
<protein>
    <recommendedName>
        <fullName evidence="3 9">DNA repair protein RecN</fullName>
    </recommendedName>
    <alternativeName>
        <fullName evidence="8 9">Recombination protein N</fullName>
    </alternativeName>
</protein>
<dbReference type="AlphaFoldDB" id="A0A0X1KPR5"/>
<keyword evidence="6" id="KW-0067">ATP-binding</keyword>
<dbReference type="OrthoDB" id="9806954at2"/>
<evidence type="ECO:0000256" key="8">
    <source>
        <dbReference type="ARBA" id="ARBA00033408"/>
    </source>
</evidence>
<evidence type="ECO:0000256" key="6">
    <source>
        <dbReference type="ARBA" id="ARBA00022840"/>
    </source>
</evidence>
<dbReference type="PaxDb" id="1123384-AJ81_02145"/>
<evidence type="ECO:0000256" key="3">
    <source>
        <dbReference type="ARBA" id="ARBA00021315"/>
    </source>
</evidence>
<dbReference type="EMBL" id="CP007141">
    <property type="protein sequence ID" value="AJC73204.1"/>
    <property type="molecule type" value="Genomic_DNA"/>
</dbReference>
<dbReference type="GO" id="GO:0005524">
    <property type="term" value="F:ATP binding"/>
    <property type="evidence" value="ECO:0007669"/>
    <property type="project" value="UniProtKB-KW"/>
</dbReference>
<dbReference type="RefSeq" id="WP_031503655.1">
    <property type="nucleotide sequence ID" value="NC_022795.1"/>
</dbReference>
<dbReference type="GO" id="GO:0006281">
    <property type="term" value="P:DNA repair"/>
    <property type="evidence" value="ECO:0007669"/>
    <property type="project" value="UniProtKB-KW"/>
</dbReference>
<evidence type="ECO:0000256" key="4">
    <source>
        <dbReference type="ARBA" id="ARBA00022741"/>
    </source>
</evidence>
<reference evidence="12 13" key="1">
    <citation type="submission" date="2014-01" db="EMBL/GenBank/DDBJ databases">
        <title>Genome sequencing of Thermotog hypogea.</title>
        <authorList>
            <person name="Zhang X."/>
            <person name="Alvare G."/>
            <person name="Fristensky B."/>
            <person name="Chen L."/>
            <person name="Suen T."/>
            <person name="Chen Q."/>
            <person name="Ma K."/>
        </authorList>
    </citation>
    <scope>NUCLEOTIDE SEQUENCE [LARGE SCALE GENOMIC DNA]</scope>
    <source>
        <strain evidence="12 13">DSM 11164</strain>
    </source>
</reference>
<dbReference type="PANTHER" id="PTHR11059:SF0">
    <property type="entry name" value="DNA REPAIR PROTEIN RECN"/>
    <property type="match status" value="1"/>
</dbReference>
<feature type="domain" description="AAA+ ATPase" evidence="11">
    <location>
        <begin position="22"/>
        <end position="484"/>
    </location>
</feature>
<dbReference type="GO" id="GO:0006310">
    <property type="term" value="P:DNA recombination"/>
    <property type="evidence" value="ECO:0007669"/>
    <property type="project" value="InterPro"/>
</dbReference>
<sequence>MILRFAGKNLLYFDSFDLEFSEGLNVITGETGAGKSILLKGLQALLGKRVELFDNDETWLEALVLIDAVDEELKELGIQRGEHIVSLSAGKRWIYRIDGRMYPQSVVERMFENDVHFHQQNTHVNLLRKRYQLSLLDRFCDNPQLFSDYAEAYGRMIELRKIVEELNVENLDQRIEELNRELALFEKYKPSEDEEKTLKERFERINKAKQIVALVEEILNALDEDLTTRVWRLSFSAEKMASLVPKGLPGLLRDIAEKSDEVRKLVTRFINEMQLEDSREVEARLSVYNELKRRFGPDWEDIKKNWAKLEREKSELLSNKRQLELADRELRSIEKRCWDLAEKLHDNRLKAAGEFEGFVRQHLQELAMSLKFSVKIGRLNQLTPSGISDVEFVVEAGGEEKPLRDVLSGGELSRMVLAVHLSVANQAGNVFIFDEIDSGIGGMTGNVLGEKLKSLSRTSQVIVVTHLPQIARYADTHFVVLKEDRSMRVKSLTPEERRYELLRMIGGEDLWGDVM</sequence>
<evidence type="ECO:0000256" key="2">
    <source>
        <dbReference type="ARBA" id="ARBA00009441"/>
    </source>
</evidence>
<dbReference type="PATRIC" id="fig|1123384.7.peg.425"/>
<dbReference type="InterPro" id="IPR003395">
    <property type="entry name" value="RecF/RecN/SMC_N"/>
</dbReference>
<feature type="coiled-coil region" evidence="10">
    <location>
        <begin position="161"/>
        <end position="225"/>
    </location>
</feature>
<dbReference type="PANTHER" id="PTHR11059">
    <property type="entry name" value="DNA REPAIR PROTEIN RECN"/>
    <property type="match status" value="1"/>
</dbReference>
<dbReference type="PIRSF" id="PIRSF003128">
    <property type="entry name" value="RecN"/>
    <property type="match status" value="1"/>
</dbReference>
<comment type="similarity">
    <text evidence="2 9">Belongs to the RecN family.</text>
</comment>
<proteinExistence type="inferred from homology"/>
<keyword evidence="5 9" id="KW-0227">DNA damage</keyword>
<evidence type="ECO:0000256" key="7">
    <source>
        <dbReference type="ARBA" id="ARBA00023204"/>
    </source>
</evidence>
<organism evidence="12 13">
    <name type="scientific">Pseudothermotoga hypogea DSM 11164 = NBRC 106472</name>
    <dbReference type="NCBI Taxonomy" id="1123384"/>
    <lineage>
        <taxon>Bacteria</taxon>
        <taxon>Thermotogati</taxon>
        <taxon>Thermotogota</taxon>
        <taxon>Thermotogae</taxon>
        <taxon>Thermotogales</taxon>
        <taxon>Thermotogaceae</taxon>
        <taxon>Pseudothermotoga</taxon>
    </lineage>
</organism>
<accession>A0A0X1KPR5</accession>
<evidence type="ECO:0000256" key="9">
    <source>
        <dbReference type="PIRNR" id="PIRNR003128"/>
    </source>
</evidence>
<dbReference type="STRING" id="1123384.AJ81_02145"/>
<dbReference type="InterPro" id="IPR003593">
    <property type="entry name" value="AAA+_ATPase"/>
</dbReference>
<evidence type="ECO:0000259" key="11">
    <source>
        <dbReference type="SMART" id="SM00382"/>
    </source>
</evidence>
<keyword evidence="4" id="KW-0547">Nucleotide-binding</keyword>
<evidence type="ECO:0000256" key="10">
    <source>
        <dbReference type="SAM" id="Coils"/>
    </source>
</evidence>
<dbReference type="SMART" id="SM00382">
    <property type="entry name" value="AAA"/>
    <property type="match status" value="1"/>
</dbReference>
<keyword evidence="10" id="KW-0175">Coiled coil</keyword>